<dbReference type="GO" id="GO:0008934">
    <property type="term" value="F:inositol monophosphate 1-phosphatase activity"/>
    <property type="evidence" value="ECO:0007669"/>
    <property type="project" value="TreeGrafter"/>
</dbReference>
<dbReference type="GO" id="GO:0006020">
    <property type="term" value="P:inositol metabolic process"/>
    <property type="evidence" value="ECO:0007669"/>
    <property type="project" value="TreeGrafter"/>
</dbReference>
<organism evidence="3 4">
    <name type="scientific">Paracoccus pantotrophus</name>
    <name type="common">Thiosphaera pantotropha</name>
    <dbReference type="NCBI Taxonomy" id="82367"/>
    <lineage>
        <taxon>Bacteria</taxon>
        <taxon>Pseudomonadati</taxon>
        <taxon>Pseudomonadota</taxon>
        <taxon>Alphaproteobacteria</taxon>
        <taxon>Rhodobacterales</taxon>
        <taxon>Paracoccaceae</taxon>
        <taxon>Paracoccus</taxon>
    </lineage>
</organism>
<dbReference type="PRINTS" id="PR00377">
    <property type="entry name" value="IMPHPHTASES"/>
</dbReference>
<feature type="binding site" evidence="2">
    <location>
        <position position="92"/>
    </location>
    <ligand>
        <name>Mg(2+)</name>
        <dbReference type="ChEBI" id="CHEBI:18420"/>
        <label>1</label>
        <note>catalytic</note>
    </ligand>
</feature>
<name>A0A7H9C0L5_PARPN</name>
<dbReference type="SUPFAM" id="SSF56655">
    <property type="entry name" value="Carbohydrate phosphatase"/>
    <property type="match status" value="1"/>
</dbReference>
<evidence type="ECO:0000313" key="3">
    <source>
        <dbReference type="EMBL" id="QLH17013.1"/>
    </source>
</evidence>
<evidence type="ECO:0000256" key="2">
    <source>
        <dbReference type="PIRSR" id="PIRSR600760-2"/>
    </source>
</evidence>
<dbReference type="Pfam" id="PF00459">
    <property type="entry name" value="Inositol_P"/>
    <property type="match status" value="1"/>
</dbReference>
<comment type="cofactor">
    <cofactor evidence="2">
        <name>Mg(2+)</name>
        <dbReference type="ChEBI" id="CHEBI:18420"/>
    </cofactor>
</comment>
<feature type="binding site" evidence="2">
    <location>
        <position position="93"/>
    </location>
    <ligand>
        <name>Mg(2+)</name>
        <dbReference type="ChEBI" id="CHEBI:18420"/>
        <label>2</label>
    </ligand>
</feature>
<dbReference type="Gene3D" id="3.30.540.10">
    <property type="entry name" value="Fructose-1,6-Bisphosphatase, subunit A, domain 1"/>
    <property type="match status" value="1"/>
</dbReference>
<dbReference type="PANTHER" id="PTHR20854:SF4">
    <property type="entry name" value="INOSITOL-1-MONOPHOSPHATASE-RELATED"/>
    <property type="match status" value="1"/>
</dbReference>
<feature type="binding site" evidence="2">
    <location>
        <position position="214"/>
    </location>
    <ligand>
        <name>Mg(2+)</name>
        <dbReference type="ChEBI" id="CHEBI:18420"/>
        <label>1</label>
        <note>catalytic</note>
    </ligand>
</feature>
<keyword evidence="2" id="KW-0479">Metal-binding</keyword>
<accession>A0A7H9C0L5</accession>
<dbReference type="InterPro" id="IPR000760">
    <property type="entry name" value="Inositol_monophosphatase-like"/>
</dbReference>
<dbReference type="GO" id="GO:0007165">
    <property type="term" value="P:signal transduction"/>
    <property type="evidence" value="ECO:0007669"/>
    <property type="project" value="TreeGrafter"/>
</dbReference>
<dbReference type="Proteomes" id="UP000509322">
    <property type="component" value="Plasmid unnamed1"/>
</dbReference>
<dbReference type="GO" id="GO:0046872">
    <property type="term" value="F:metal ion binding"/>
    <property type="evidence" value="ECO:0007669"/>
    <property type="project" value="UniProtKB-KW"/>
</dbReference>
<feature type="binding site" evidence="2">
    <location>
        <position position="74"/>
    </location>
    <ligand>
        <name>Mg(2+)</name>
        <dbReference type="ChEBI" id="CHEBI:18420"/>
        <label>1</label>
        <note>catalytic</note>
    </ligand>
</feature>
<protein>
    <submittedName>
        <fullName evidence="3">Inositol monophosphatase</fullName>
    </submittedName>
</protein>
<reference evidence="3 4" key="1">
    <citation type="submission" date="2020-07" db="EMBL/GenBank/DDBJ databases">
        <title>The complete genome of Paracoccus pantotrophus ACCC 10489.</title>
        <authorList>
            <person name="Si Y."/>
        </authorList>
    </citation>
    <scope>NUCLEOTIDE SEQUENCE [LARGE SCALE GENOMIC DNA]</scope>
    <source>
        <strain evidence="4">ACCC 10489</strain>
        <plasmid evidence="3 4">unnamed1</plasmid>
    </source>
</reference>
<comment type="similarity">
    <text evidence="1">Belongs to the inositol monophosphatase superfamily.</text>
</comment>
<dbReference type="AlphaFoldDB" id="A0A7H9C0L5"/>
<feature type="binding site" evidence="2">
    <location>
        <position position="90"/>
    </location>
    <ligand>
        <name>Mg(2+)</name>
        <dbReference type="ChEBI" id="CHEBI:18420"/>
        <label>2</label>
    </ligand>
</feature>
<keyword evidence="2" id="KW-0460">Magnesium</keyword>
<proteinExistence type="inferred from homology"/>
<geneLocation type="plasmid" evidence="3 4">
    <name>unnamed1</name>
</geneLocation>
<dbReference type="EMBL" id="CP058691">
    <property type="protein sequence ID" value="QLH17013.1"/>
    <property type="molecule type" value="Genomic_DNA"/>
</dbReference>
<dbReference type="Gene3D" id="3.40.190.80">
    <property type="match status" value="1"/>
</dbReference>
<evidence type="ECO:0000256" key="1">
    <source>
        <dbReference type="ARBA" id="ARBA00009759"/>
    </source>
</evidence>
<sequence length="271" mass="29624">MRMPVIHAQLDEFGRFAERLADESRRMLAEALQMERSIEMKPDRSFVTDMDLAIELRLRELIEDAYPDHGVLGEEKGAENTDREFVWVLDPIDGTAPFIAGVPVYGTLIALMHNREPAIGIIDQPSGGNRWVGRRGEQTLLNGSPCRTRNCTSLDAAILSICNPDFFTPAEVPAMQALREKTAWRIYGAACLSFGLLASGRTDVHLDTQFKMHDLAPYTPIIEGAGGKVTDWSGAPITLDSGPSILATGDPTLHDEALALIESALARAIPA</sequence>
<evidence type="ECO:0000313" key="4">
    <source>
        <dbReference type="Proteomes" id="UP000509322"/>
    </source>
</evidence>
<gene>
    <name evidence="3" type="ORF">HYQ43_22090</name>
</gene>
<dbReference type="PANTHER" id="PTHR20854">
    <property type="entry name" value="INOSITOL MONOPHOSPHATASE"/>
    <property type="match status" value="1"/>
</dbReference>
<keyword evidence="3" id="KW-0614">Plasmid</keyword>